<keyword evidence="2" id="KW-1185">Reference proteome</keyword>
<protein>
    <submittedName>
        <fullName evidence="1">Uncharacterized protein</fullName>
    </submittedName>
</protein>
<proteinExistence type="predicted"/>
<reference evidence="1 2" key="1">
    <citation type="submission" date="2024-04" db="EMBL/GenBank/DDBJ databases">
        <title>genome sequences of Mucor flavus KT1a and Helicostylum pulchrum KT1b strains isolation_sourced from the surface of a dry-aged beef.</title>
        <authorList>
            <person name="Toyotome T."/>
            <person name="Hosono M."/>
            <person name="Torimaru M."/>
            <person name="Fukuda K."/>
            <person name="Mikami N."/>
        </authorList>
    </citation>
    <scope>NUCLEOTIDE SEQUENCE [LARGE SCALE GENOMIC DNA]</scope>
    <source>
        <strain evidence="1 2">KT1b</strain>
    </source>
</reference>
<organism evidence="1 2">
    <name type="scientific">Helicostylum pulchrum</name>
    <dbReference type="NCBI Taxonomy" id="562976"/>
    <lineage>
        <taxon>Eukaryota</taxon>
        <taxon>Fungi</taxon>
        <taxon>Fungi incertae sedis</taxon>
        <taxon>Mucoromycota</taxon>
        <taxon>Mucoromycotina</taxon>
        <taxon>Mucoromycetes</taxon>
        <taxon>Mucorales</taxon>
        <taxon>Mucorineae</taxon>
        <taxon>Mucoraceae</taxon>
        <taxon>Helicostylum</taxon>
    </lineage>
</organism>
<comment type="caution">
    <text evidence="1">The sequence shown here is derived from an EMBL/GenBank/DDBJ whole genome shotgun (WGS) entry which is preliminary data.</text>
</comment>
<evidence type="ECO:0000313" key="2">
    <source>
        <dbReference type="Proteomes" id="UP001476247"/>
    </source>
</evidence>
<name>A0ABP9XRC4_9FUNG</name>
<dbReference type="EMBL" id="BAABUJ010000007">
    <property type="protein sequence ID" value="GAA5796915.1"/>
    <property type="molecule type" value="Genomic_DNA"/>
</dbReference>
<dbReference type="Proteomes" id="UP001476247">
    <property type="component" value="Unassembled WGS sequence"/>
</dbReference>
<gene>
    <name evidence="1" type="ORF">HPULCUR_002293</name>
</gene>
<sequence>MENLTILSLIPAKMNRLRAPNATEALFSPNFELLISIMFEGHNISVVSGETVSDATSRAVAANDSCYNTRNEYCCMEFKRQDATTGLLTCQQSKSNPYQWRDSESQNKCR</sequence>
<accession>A0ABP9XRC4</accession>
<evidence type="ECO:0000313" key="1">
    <source>
        <dbReference type="EMBL" id="GAA5796915.1"/>
    </source>
</evidence>